<evidence type="ECO:0000313" key="3">
    <source>
        <dbReference type="Proteomes" id="UP000007148"/>
    </source>
</evidence>
<dbReference type="InterPro" id="IPR032466">
    <property type="entry name" value="Metal_Hydrolase"/>
</dbReference>
<organism evidence="2 3">
    <name type="scientific">Serendipita indica (strain DSM 11827)</name>
    <name type="common">Root endophyte fungus</name>
    <name type="synonym">Piriformospora indica</name>
    <dbReference type="NCBI Taxonomy" id="1109443"/>
    <lineage>
        <taxon>Eukaryota</taxon>
        <taxon>Fungi</taxon>
        <taxon>Dikarya</taxon>
        <taxon>Basidiomycota</taxon>
        <taxon>Agaricomycotina</taxon>
        <taxon>Agaricomycetes</taxon>
        <taxon>Sebacinales</taxon>
        <taxon>Serendipitaceae</taxon>
        <taxon>Serendipita</taxon>
    </lineage>
</organism>
<name>G4TFB4_SERID</name>
<dbReference type="Pfam" id="PF01979">
    <property type="entry name" value="Amidohydro_1"/>
    <property type="match status" value="1"/>
</dbReference>
<dbReference type="GO" id="GO:0016810">
    <property type="term" value="F:hydrolase activity, acting on carbon-nitrogen (but not peptide) bonds"/>
    <property type="evidence" value="ECO:0007669"/>
    <property type="project" value="InterPro"/>
</dbReference>
<feature type="domain" description="Amidohydrolase-related" evidence="1">
    <location>
        <begin position="66"/>
        <end position="275"/>
    </location>
</feature>
<dbReference type="HOGENOM" id="CLU_023620_1_1_1"/>
<dbReference type="eggNOG" id="ENOG502QT17">
    <property type="taxonomic scope" value="Eukaryota"/>
</dbReference>
<sequence length="439" mass="48627">MESPSPSSLRLLTSKIVTVDPSSGVLNTLENKTIHVSASTGRILSIEDSSEDDLHFSDAIDLRGKTVLPGFIDTHVHFFLHPYKEASWDEQVTQESTVERTVRAVVHAKNTLLAGYTSVRDLGTEGAEDADVSLRKCISEPSRLIPGPRYFCASRAIVATGSYGPKNIQRPYVTEVDGKSGADPASDLRWYGHLFDTMNGIKLLQDYPARALSMASPRIASRSVPLFSKEEVTAMVEAAHRLQVKVAAHCINPSTIKMLVEAGVDTLEHGAAMDDDALESLVDSHVVWNPTFAAYYSYRYPGSRAWDSLHKVFLHAVNKGVFPHGDNALEMKLMHRLGMTWDEVIRAATWVAWRSIRPMYWDSKEGQDELEHYRTSRWHDQRLGDNEVAVGCLFPGFAADIIATDGDLVNDFATAVSPESISFVMKAGVVYKRNKVPCC</sequence>
<comment type="caution">
    <text evidence="2">The sequence shown here is derived from an EMBL/GenBank/DDBJ whole genome shotgun (WGS) entry which is preliminary data.</text>
</comment>
<dbReference type="STRING" id="1109443.G4TFB4"/>
<evidence type="ECO:0000259" key="1">
    <source>
        <dbReference type="Pfam" id="PF01979"/>
    </source>
</evidence>
<dbReference type="OrthoDB" id="5595695at2759"/>
<protein>
    <recommendedName>
        <fullName evidence="1">Amidohydrolase-related domain-containing protein</fullName>
    </recommendedName>
</protein>
<accession>G4TFB4</accession>
<dbReference type="EMBL" id="CAFZ01000069">
    <property type="protein sequence ID" value="CCA69991.1"/>
    <property type="molecule type" value="Genomic_DNA"/>
</dbReference>
<dbReference type="OMA" id="IPHGQNA"/>
<keyword evidence="3" id="KW-1185">Reference proteome</keyword>
<dbReference type="InterPro" id="IPR011059">
    <property type="entry name" value="Metal-dep_hydrolase_composite"/>
</dbReference>
<gene>
    <name evidence="2" type="ORF">PIIN_03931</name>
</gene>
<dbReference type="SUPFAM" id="SSF51556">
    <property type="entry name" value="Metallo-dependent hydrolases"/>
    <property type="match status" value="1"/>
</dbReference>
<dbReference type="InterPro" id="IPR006680">
    <property type="entry name" value="Amidohydro-rel"/>
</dbReference>
<dbReference type="AlphaFoldDB" id="G4TFB4"/>
<dbReference type="SUPFAM" id="SSF51338">
    <property type="entry name" value="Composite domain of metallo-dependent hydrolases"/>
    <property type="match status" value="2"/>
</dbReference>
<dbReference type="InterPro" id="IPR051781">
    <property type="entry name" value="Metallo-dep_Hydrolase"/>
</dbReference>
<reference evidence="2 3" key="1">
    <citation type="journal article" date="2011" name="PLoS Pathog.">
        <title>Endophytic Life Strategies Decoded by Genome and Transcriptome Analyses of the Mutualistic Root Symbiont Piriformospora indica.</title>
        <authorList>
            <person name="Zuccaro A."/>
            <person name="Lahrmann U."/>
            <person name="Guldener U."/>
            <person name="Langen G."/>
            <person name="Pfiffi S."/>
            <person name="Biedenkopf D."/>
            <person name="Wong P."/>
            <person name="Samans B."/>
            <person name="Grimm C."/>
            <person name="Basiewicz M."/>
            <person name="Murat C."/>
            <person name="Martin F."/>
            <person name="Kogel K.H."/>
        </authorList>
    </citation>
    <scope>NUCLEOTIDE SEQUENCE [LARGE SCALE GENOMIC DNA]</scope>
    <source>
        <strain evidence="2 3">DSM 11827</strain>
    </source>
</reference>
<evidence type="ECO:0000313" key="2">
    <source>
        <dbReference type="EMBL" id="CCA69991.1"/>
    </source>
</evidence>
<dbReference type="PANTHER" id="PTHR43135">
    <property type="entry name" value="ALPHA-D-RIBOSE 1-METHYLPHOSPHONATE 5-TRIPHOSPHATE DIPHOSPHATASE"/>
    <property type="match status" value="1"/>
</dbReference>
<dbReference type="InParanoid" id="G4TFB4"/>
<dbReference type="Proteomes" id="UP000007148">
    <property type="component" value="Unassembled WGS sequence"/>
</dbReference>
<dbReference type="PANTHER" id="PTHR43135:SF3">
    <property type="entry name" value="ALPHA-D-RIBOSE 1-METHYLPHOSPHONATE 5-TRIPHOSPHATE DIPHOSPHATASE"/>
    <property type="match status" value="1"/>
</dbReference>
<dbReference type="Gene3D" id="2.30.40.10">
    <property type="entry name" value="Urease, subunit C, domain 1"/>
    <property type="match status" value="1"/>
</dbReference>
<proteinExistence type="predicted"/>
<dbReference type="Gene3D" id="3.20.20.140">
    <property type="entry name" value="Metal-dependent hydrolases"/>
    <property type="match status" value="1"/>
</dbReference>